<dbReference type="RefSeq" id="WP_211697584.1">
    <property type="nucleotide sequence ID" value="NZ_CP046600.1"/>
</dbReference>
<organism evidence="2 3">
    <name type="scientific">Mycobacterium spongiae</name>
    <dbReference type="NCBI Taxonomy" id="886343"/>
    <lineage>
        <taxon>Bacteria</taxon>
        <taxon>Bacillati</taxon>
        <taxon>Actinomycetota</taxon>
        <taxon>Actinomycetes</taxon>
        <taxon>Mycobacteriales</taxon>
        <taxon>Mycobacteriaceae</taxon>
        <taxon>Mycobacterium</taxon>
    </lineage>
</organism>
<protein>
    <recommendedName>
        <fullName evidence="1">DUF6777 domain-containing protein</fullName>
    </recommendedName>
</protein>
<name>A0A975JUU1_9MYCO</name>
<dbReference type="EMBL" id="CP046600">
    <property type="protein sequence ID" value="QUR66107.1"/>
    <property type="molecule type" value="Genomic_DNA"/>
</dbReference>
<evidence type="ECO:0000313" key="3">
    <source>
        <dbReference type="Proteomes" id="UP000682202"/>
    </source>
</evidence>
<evidence type="ECO:0000259" key="1">
    <source>
        <dbReference type="Pfam" id="PF20568"/>
    </source>
</evidence>
<sequence length="400" mass="42454">MSRGRQLRPPYQLPRHPAQLGCAVRLFLSLLLTVGLAGCANRGDDESRKGGGELWLTAAEDPGQDPFMPSVATPLSGKPLPGPELTPHGNGTEVVAQHMPGDKTGLYGGSQDDASCDREQMISFLKTHDAEARAFVTALNTDASLKWSQGTSVSVDQIEAYIGELTPVYLRVDTRVTNFGFIDGKPVPLQAILQAGTAIMIDIYGVPRVRGPAGSPLTNPIAIDLRPLQRGTPWPDFNPGAIVIVQAARTVTIVFVLVDIYTGATFERMAGTIGADRMRTGPPPRQPDTPSATTATYDGTYVAENLPSKATVVVRNGRIVSFAEEAPGAGKCELAIEADFTIALPTGEFSGSYTGTVSSGPHWCVATNGTMSGRVEGSQMTMTYTNANSGSSFDLQLKRT</sequence>
<dbReference type="Proteomes" id="UP000682202">
    <property type="component" value="Chromosome"/>
</dbReference>
<accession>A0A975JUU1</accession>
<reference evidence="2" key="1">
    <citation type="submission" date="2019-12" db="EMBL/GenBank/DDBJ databases">
        <title>Mycobacterium spongiae sp. nov.</title>
        <authorList>
            <person name="Stinear T."/>
        </authorList>
    </citation>
    <scope>NUCLEOTIDE SEQUENCE</scope>
    <source>
        <strain evidence="2">FSD4b-SM</strain>
    </source>
</reference>
<feature type="domain" description="DUF6777" evidence="1">
    <location>
        <begin position="98"/>
        <end position="271"/>
    </location>
</feature>
<dbReference type="AlphaFoldDB" id="A0A975JUU1"/>
<keyword evidence="3" id="KW-1185">Reference proteome</keyword>
<dbReference type="InterPro" id="IPR046704">
    <property type="entry name" value="DUF6777"/>
</dbReference>
<dbReference type="KEGG" id="mspg:F6B93_02525"/>
<proteinExistence type="predicted"/>
<dbReference type="Pfam" id="PF20568">
    <property type="entry name" value="DUF6777"/>
    <property type="match status" value="1"/>
</dbReference>
<evidence type="ECO:0000313" key="2">
    <source>
        <dbReference type="EMBL" id="QUR66107.1"/>
    </source>
</evidence>
<gene>
    <name evidence="2" type="ORF">F6B93_02525</name>
</gene>